<dbReference type="Proteomes" id="UP001610100">
    <property type="component" value="Unassembled WGS sequence"/>
</dbReference>
<keyword evidence="3" id="KW-1185">Reference proteome</keyword>
<comment type="caution">
    <text evidence="2">The sequence shown here is derived from an EMBL/GenBank/DDBJ whole genome shotgun (WGS) entry which is preliminary data.</text>
</comment>
<gene>
    <name evidence="2" type="ORF">V8G58_14090</name>
</gene>
<evidence type="ECO:0000256" key="1">
    <source>
        <dbReference type="SAM" id="SignalP"/>
    </source>
</evidence>
<proteinExistence type="predicted"/>
<dbReference type="EMBL" id="JBAWKB010000006">
    <property type="protein sequence ID" value="MFH6773071.1"/>
    <property type="molecule type" value="Genomic_DNA"/>
</dbReference>
<sequence length="142" mass="15839">MKKLFFAALLLIIIFSCKSSEVSFVNPELFGTWVWISTDGGIGNHIHNTPESTGFTIELRLNKDSEYSLYKSKLRIGTGSYHITEKRSLLQNKLAAFITLDENANDSSNIISSGMLILEKKDTLIISQDVYDGVGSTFARLK</sequence>
<reference evidence="2 3" key="1">
    <citation type="submission" date="2024-02" db="EMBL/GenBank/DDBJ databases">
        <title>A Gaetbulibacter species isolated from tidal flats and genomic insights of their niches.</title>
        <authorList>
            <person name="Ye Y."/>
        </authorList>
    </citation>
    <scope>NUCLEOTIDE SEQUENCE [LARGE SCALE GENOMIC DNA]</scope>
    <source>
        <strain evidence="2 3">KYW382</strain>
    </source>
</reference>
<accession>A0ABW7N1X3</accession>
<evidence type="ECO:0000313" key="3">
    <source>
        <dbReference type="Proteomes" id="UP001610100"/>
    </source>
</evidence>
<evidence type="ECO:0000313" key="2">
    <source>
        <dbReference type="EMBL" id="MFH6773071.1"/>
    </source>
</evidence>
<evidence type="ECO:0008006" key="4">
    <source>
        <dbReference type="Google" id="ProtNLM"/>
    </source>
</evidence>
<dbReference type="RefSeq" id="WP_344742175.1">
    <property type="nucleotide sequence ID" value="NZ_BAABAY010000007.1"/>
</dbReference>
<protein>
    <recommendedName>
        <fullName evidence="4">Lipocalin-like domain-containing protein</fullName>
    </recommendedName>
</protein>
<name>A0ABW7N1X3_9FLAO</name>
<feature type="chain" id="PRO_5046834715" description="Lipocalin-like domain-containing protein" evidence="1">
    <location>
        <begin position="20"/>
        <end position="142"/>
    </location>
</feature>
<organism evidence="2 3">
    <name type="scientific">Gaetbulibacter aestuarii</name>
    <dbReference type="NCBI Taxonomy" id="1502358"/>
    <lineage>
        <taxon>Bacteria</taxon>
        <taxon>Pseudomonadati</taxon>
        <taxon>Bacteroidota</taxon>
        <taxon>Flavobacteriia</taxon>
        <taxon>Flavobacteriales</taxon>
        <taxon>Flavobacteriaceae</taxon>
        <taxon>Gaetbulibacter</taxon>
    </lineage>
</organism>
<dbReference type="PROSITE" id="PS51257">
    <property type="entry name" value="PROKAR_LIPOPROTEIN"/>
    <property type="match status" value="1"/>
</dbReference>
<keyword evidence="1" id="KW-0732">Signal</keyword>
<feature type="signal peptide" evidence="1">
    <location>
        <begin position="1"/>
        <end position="19"/>
    </location>
</feature>